<dbReference type="GO" id="GO:0004527">
    <property type="term" value="F:exonuclease activity"/>
    <property type="evidence" value="ECO:0007669"/>
    <property type="project" value="UniProtKB-KW"/>
</dbReference>
<accession>A0A0G0W7W2</accession>
<dbReference type="InterPro" id="IPR038763">
    <property type="entry name" value="DHH_sf"/>
</dbReference>
<dbReference type="PANTHER" id="PTHR30255">
    <property type="entry name" value="SINGLE-STRANDED-DNA-SPECIFIC EXONUCLEASE RECJ"/>
    <property type="match status" value="1"/>
</dbReference>
<sequence length="341" mass="38977">MNNFNLQTVLNEKKRIAIGFHPDVDGVVSMAMVVKSLEKKDFLLLAVNSPKRDFTKSQSTEINKFKPDLVINIDYHPNNKEQFVKLSKIYEILTIDHHLLSKERKNWPGEVMINPELLEKDSSKFSCSKVVFDLLGIKDFRWLAAIGLIGDSVAGNWPAFMQGYSEREMEMFGELSDIISFVVLAYKHDDLAVKVLRIVIASKSVRELHDKIYSDKKVVRAYDVIWRDIKENLERISHALKGKKIAFVEVKSKNNLRVIEMLSAKTKEVLARDKILVCYQFVGDLVEFRVMTETDFNSVSLIEGFGGGHKKRAGGAVARREFKSTLKLIKKRVGKQGIRIE</sequence>
<dbReference type="InterPro" id="IPR001667">
    <property type="entry name" value="DDH_dom"/>
</dbReference>
<dbReference type="Proteomes" id="UP000033869">
    <property type="component" value="Unassembled WGS sequence"/>
</dbReference>
<dbReference type="EMBL" id="LCBL01000003">
    <property type="protein sequence ID" value="KKS09070.1"/>
    <property type="molecule type" value="Genomic_DNA"/>
</dbReference>
<reference evidence="2 3" key="1">
    <citation type="journal article" date="2015" name="Nature">
        <title>rRNA introns, odd ribosomes, and small enigmatic genomes across a large radiation of phyla.</title>
        <authorList>
            <person name="Brown C.T."/>
            <person name="Hug L.A."/>
            <person name="Thomas B.C."/>
            <person name="Sharon I."/>
            <person name="Castelle C.J."/>
            <person name="Singh A."/>
            <person name="Wilkins M.J."/>
            <person name="Williams K.H."/>
            <person name="Banfield J.F."/>
        </authorList>
    </citation>
    <scope>NUCLEOTIDE SEQUENCE [LARGE SCALE GENOMIC DNA]</scope>
</reference>
<name>A0A0G0W7W2_UNCC2</name>
<gene>
    <name evidence="2" type="ORF">UU65_C0003G0125</name>
</gene>
<protein>
    <recommendedName>
        <fullName evidence="1">DDH domain-containing protein</fullName>
    </recommendedName>
</protein>
<dbReference type="AlphaFoldDB" id="A0A0G0W7W2"/>
<evidence type="ECO:0000259" key="1">
    <source>
        <dbReference type="Pfam" id="PF01368"/>
    </source>
</evidence>
<organism evidence="2 3">
    <name type="scientific">candidate division CPR2 bacterium GW2011_GWC1_41_48</name>
    <dbReference type="NCBI Taxonomy" id="1618344"/>
    <lineage>
        <taxon>Bacteria</taxon>
        <taxon>Bacteria division CPR2</taxon>
    </lineage>
</organism>
<evidence type="ECO:0000313" key="3">
    <source>
        <dbReference type="Proteomes" id="UP000033869"/>
    </source>
</evidence>
<feature type="domain" description="DDH" evidence="1">
    <location>
        <begin position="17"/>
        <end position="136"/>
    </location>
</feature>
<dbReference type="Pfam" id="PF01368">
    <property type="entry name" value="DHH"/>
    <property type="match status" value="1"/>
</dbReference>
<proteinExistence type="predicted"/>
<dbReference type="Gene3D" id="3.90.1640.30">
    <property type="match status" value="1"/>
</dbReference>
<comment type="caution">
    <text evidence="2">The sequence shown here is derived from an EMBL/GenBank/DDBJ whole genome shotgun (WGS) entry which is preliminary data.</text>
</comment>
<dbReference type="PANTHER" id="PTHR30255:SF2">
    <property type="entry name" value="SINGLE-STRANDED-DNA-SPECIFIC EXONUCLEASE RECJ"/>
    <property type="match status" value="1"/>
</dbReference>
<dbReference type="InterPro" id="IPR051673">
    <property type="entry name" value="SSDNA_exonuclease_RecJ"/>
</dbReference>
<evidence type="ECO:0000313" key="2">
    <source>
        <dbReference type="EMBL" id="KKS09070.1"/>
    </source>
</evidence>
<dbReference type="SUPFAM" id="SSF64182">
    <property type="entry name" value="DHH phosphoesterases"/>
    <property type="match status" value="1"/>
</dbReference>